<dbReference type="PROSITE" id="PS50853">
    <property type="entry name" value="FN3"/>
    <property type="match status" value="1"/>
</dbReference>
<dbReference type="GO" id="GO:0008284">
    <property type="term" value="P:positive regulation of cell population proliferation"/>
    <property type="evidence" value="ECO:0007669"/>
    <property type="project" value="TreeGrafter"/>
</dbReference>
<dbReference type="SUPFAM" id="SSF49265">
    <property type="entry name" value="Fibronectin type III"/>
    <property type="match status" value="1"/>
</dbReference>
<dbReference type="PANTHER" id="PTHR23036:SF21">
    <property type="entry name" value="CILIARY NEUROTROPHIC FACTOR RECEPTOR SUBUNIT ALPHA"/>
    <property type="match status" value="1"/>
</dbReference>
<reference evidence="8 9" key="1">
    <citation type="submission" date="2020-06" db="EMBL/GenBank/DDBJ databases">
        <authorList>
            <person name="Li R."/>
            <person name="Bekaert M."/>
        </authorList>
    </citation>
    <scope>NUCLEOTIDE SEQUENCE [LARGE SCALE GENOMIC DNA]</scope>
    <source>
        <strain evidence="9">wild</strain>
    </source>
</reference>
<dbReference type="SMART" id="SM00060">
    <property type="entry name" value="FN3"/>
    <property type="match status" value="2"/>
</dbReference>
<feature type="compositionally biased region" description="Polar residues" evidence="6">
    <location>
        <begin position="326"/>
        <end position="341"/>
    </location>
</feature>
<evidence type="ECO:0000256" key="3">
    <source>
        <dbReference type="ARBA" id="ARBA00023157"/>
    </source>
</evidence>
<feature type="domain" description="Fibronectin type-III" evidence="7">
    <location>
        <begin position="147"/>
        <end position="244"/>
    </location>
</feature>
<evidence type="ECO:0000313" key="8">
    <source>
        <dbReference type="EMBL" id="CAC5372896.1"/>
    </source>
</evidence>
<dbReference type="AlphaFoldDB" id="A0A6J8AW55"/>
<evidence type="ECO:0000259" key="7">
    <source>
        <dbReference type="PROSITE" id="PS50853"/>
    </source>
</evidence>
<dbReference type="CDD" id="cd00063">
    <property type="entry name" value="FN3"/>
    <property type="match status" value="1"/>
</dbReference>
<gene>
    <name evidence="8" type="ORF">MCOR_10836</name>
</gene>
<dbReference type="GO" id="GO:0043235">
    <property type="term" value="C:receptor complex"/>
    <property type="evidence" value="ECO:0007669"/>
    <property type="project" value="TreeGrafter"/>
</dbReference>
<keyword evidence="3" id="KW-1015">Disulfide bond</keyword>
<keyword evidence="1" id="KW-0732">Signal</keyword>
<keyword evidence="9" id="KW-1185">Reference proteome</keyword>
<name>A0A6J8AW55_MYTCO</name>
<proteinExistence type="predicted"/>
<keyword evidence="5" id="KW-0325">Glycoprotein</keyword>
<dbReference type="Pfam" id="PF00041">
    <property type="entry name" value="fn3"/>
    <property type="match status" value="1"/>
</dbReference>
<evidence type="ECO:0000256" key="1">
    <source>
        <dbReference type="ARBA" id="ARBA00022729"/>
    </source>
</evidence>
<keyword evidence="2" id="KW-0677">Repeat</keyword>
<dbReference type="PANTHER" id="PTHR23036">
    <property type="entry name" value="CYTOKINE RECEPTOR"/>
    <property type="match status" value="1"/>
</dbReference>
<keyword evidence="4" id="KW-0675">Receptor</keyword>
<dbReference type="GO" id="GO:0004921">
    <property type="term" value="F:interleukin-11 receptor activity"/>
    <property type="evidence" value="ECO:0007669"/>
    <property type="project" value="TreeGrafter"/>
</dbReference>
<dbReference type="InterPro" id="IPR013783">
    <property type="entry name" value="Ig-like_fold"/>
</dbReference>
<evidence type="ECO:0000313" key="9">
    <source>
        <dbReference type="Proteomes" id="UP000507470"/>
    </source>
</evidence>
<dbReference type="GO" id="GO:0009897">
    <property type="term" value="C:external side of plasma membrane"/>
    <property type="evidence" value="ECO:0007669"/>
    <property type="project" value="TreeGrafter"/>
</dbReference>
<evidence type="ECO:0000256" key="4">
    <source>
        <dbReference type="ARBA" id="ARBA00023170"/>
    </source>
</evidence>
<organism evidence="8 9">
    <name type="scientific">Mytilus coruscus</name>
    <name type="common">Sea mussel</name>
    <dbReference type="NCBI Taxonomy" id="42192"/>
    <lineage>
        <taxon>Eukaryota</taxon>
        <taxon>Metazoa</taxon>
        <taxon>Spiralia</taxon>
        <taxon>Lophotrochozoa</taxon>
        <taxon>Mollusca</taxon>
        <taxon>Bivalvia</taxon>
        <taxon>Autobranchia</taxon>
        <taxon>Pteriomorphia</taxon>
        <taxon>Mytilida</taxon>
        <taxon>Mytiloidea</taxon>
        <taxon>Mytilidae</taxon>
        <taxon>Mytilinae</taxon>
        <taxon>Mytilus</taxon>
    </lineage>
</organism>
<sequence>MNLTVLLYNKYGTIQTTKSKLNENLHTETRQKTIKTQDISHDVNVTVSGIKITFQLTLENIEDFTDYTIKACDEMGCNELTVKITSAKYQAEDEELWSRLEPVIDNMEIRMYKILYDLIPNTRYYVRVLSKNAIGESHTTNVIILDRPEPPKNVSVIPFERYLLVSWFPGYNGGLQQSFFVEYQSEDDKIWRRSRPVPGYMQSEITTVLYDINPNTRYFVRVLSKNEIGESNTTTVTLVMSLGEVITTTNVPTTDASSDESAHYTEITEDDYRRTTLQENDNPIISMVNIISVENTDTASQSSEHSSASSDSNTNSSENYDDGIITPTNVTTTESSGNESAHYTEINRDDYRRTTLQENHNPIISTVNVMGVENTDTAAKSSKHSSGSSDINIDISENCDDGYEKPYTTLVVQHRADDDHIYLTTNKFFIYENSTPANAVCGRSFEFRKQDTSQIETNPYVYENDDEENANLSYIENDFDKKDNDFLPVTHRSTKQ</sequence>
<evidence type="ECO:0000256" key="6">
    <source>
        <dbReference type="SAM" id="MobiDB-lite"/>
    </source>
</evidence>
<dbReference type="EMBL" id="CACVKT020001875">
    <property type="protein sequence ID" value="CAC5372896.1"/>
    <property type="molecule type" value="Genomic_DNA"/>
</dbReference>
<dbReference type="Proteomes" id="UP000507470">
    <property type="component" value="Unassembled WGS sequence"/>
</dbReference>
<feature type="region of interest" description="Disordered" evidence="6">
    <location>
        <begin position="296"/>
        <end position="349"/>
    </location>
</feature>
<dbReference type="Gene3D" id="2.60.40.10">
    <property type="entry name" value="Immunoglobulins"/>
    <property type="match status" value="1"/>
</dbReference>
<dbReference type="InterPro" id="IPR036116">
    <property type="entry name" value="FN3_sf"/>
</dbReference>
<evidence type="ECO:0000256" key="2">
    <source>
        <dbReference type="ARBA" id="ARBA00022737"/>
    </source>
</evidence>
<protein>
    <recommendedName>
        <fullName evidence="7">Fibronectin type-III domain-containing protein</fullName>
    </recommendedName>
</protein>
<accession>A0A6J8AW55</accession>
<dbReference type="OrthoDB" id="6161934at2759"/>
<dbReference type="InterPro" id="IPR003961">
    <property type="entry name" value="FN3_dom"/>
</dbReference>
<feature type="compositionally biased region" description="Low complexity" evidence="6">
    <location>
        <begin position="297"/>
        <end position="318"/>
    </location>
</feature>
<dbReference type="GO" id="GO:0019970">
    <property type="term" value="F:interleukin-11 binding"/>
    <property type="evidence" value="ECO:0007669"/>
    <property type="project" value="TreeGrafter"/>
</dbReference>
<dbReference type="InterPro" id="IPR050379">
    <property type="entry name" value="Type-I_Cytokine_Rcpt"/>
</dbReference>
<evidence type="ECO:0000256" key="5">
    <source>
        <dbReference type="ARBA" id="ARBA00023180"/>
    </source>
</evidence>